<reference evidence="2 3" key="1">
    <citation type="submission" date="2019-02" db="EMBL/GenBank/DDBJ databases">
        <title>Genome sequencing of the rare red list fungi Phellinidium pouzarii.</title>
        <authorList>
            <person name="Buettner E."/>
            <person name="Kellner H."/>
        </authorList>
    </citation>
    <scope>NUCLEOTIDE SEQUENCE [LARGE SCALE GENOMIC DNA]</scope>
    <source>
        <strain evidence="2 3">DSM 108285</strain>
    </source>
</reference>
<organism evidence="2 3">
    <name type="scientific">Phellinidium pouzarii</name>
    <dbReference type="NCBI Taxonomy" id="167371"/>
    <lineage>
        <taxon>Eukaryota</taxon>
        <taxon>Fungi</taxon>
        <taxon>Dikarya</taxon>
        <taxon>Basidiomycota</taxon>
        <taxon>Agaricomycotina</taxon>
        <taxon>Agaricomycetes</taxon>
        <taxon>Hymenochaetales</taxon>
        <taxon>Hymenochaetaceae</taxon>
        <taxon>Phellinidium</taxon>
    </lineage>
</organism>
<comment type="caution">
    <text evidence="2">The sequence shown here is derived from an EMBL/GenBank/DDBJ whole genome shotgun (WGS) entry which is preliminary data.</text>
</comment>
<gene>
    <name evidence="2" type="ORF">EW145_g3953</name>
</gene>
<keyword evidence="3" id="KW-1185">Reference proteome</keyword>
<feature type="compositionally biased region" description="Basic and acidic residues" evidence="1">
    <location>
        <begin position="265"/>
        <end position="284"/>
    </location>
</feature>
<feature type="region of interest" description="Disordered" evidence="1">
    <location>
        <begin position="327"/>
        <end position="412"/>
    </location>
</feature>
<dbReference type="Proteomes" id="UP000308199">
    <property type="component" value="Unassembled WGS sequence"/>
</dbReference>
<feature type="region of interest" description="Disordered" evidence="1">
    <location>
        <begin position="67"/>
        <end position="90"/>
    </location>
</feature>
<dbReference type="OrthoDB" id="2565191at2759"/>
<feature type="region of interest" description="Disordered" evidence="1">
    <location>
        <begin position="237"/>
        <end position="305"/>
    </location>
</feature>
<evidence type="ECO:0000313" key="3">
    <source>
        <dbReference type="Proteomes" id="UP000308199"/>
    </source>
</evidence>
<dbReference type="AlphaFoldDB" id="A0A4S4LAF7"/>
<feature type="compositionally biased region" description="Basic and acidic residues" evidence="1">
    <location>
        <begin position="370"/>
        <end position="412"/>
    </location>
</feature>
<evidence type="ECO:0000313" key="2">
    <source>
        <dbReference type="EMBL" id="THH06620.1"/>
    </source>
</evidence>
<feature type="compositionally biased region" description="Basic and acidic residues" evidence="1">
    <location>
        <begin position="107"/>
        <end position="130"/>
    </location>
</feature>
<sequence>MSIRRRSTVHDLASLRLHPDGSRVQNNGLCDRQIDGTNTRTSRLAKYTARDAQGNWIARDAGGLGAVKQRKSGKSRVGGREKGKGKDVAMEDRESFDLGIFVPDEGSEQRRSPDSLDVHEGSSQSDDRKDIVVKDARAKKRRRFYHDFSFLGVPHSSSPAAPLLASSADAGPSFEPIPLYDQTFLPMPSSELLKGIHHFASEYYSANGCLYDAAREARRQRKARKLMKLKNRVAGGSGRRVVDSDFDSDDDSKHIDDAGEDEEGAEHRDLGESSEKEDKSPKSEKQKKRRSKELPRQDMYKAFDGSALMPTSGMLLQEHVAQLMSAVPSKEWEQQMLAQEAGEGAAKRGKRAQKKVEQVGDSVEDDEEISEQKQKDIGSTRTRSREEKTDNGIDSSDERQSESASSKDDSGD</sequence>
<feature type="region of interest" description="Disordered" evidence="1">
    <location>
        <begin position="102"/>
        <end position="130"/>
    </location>
</feature>
<feature type="compositionally biased region" description="Basic and acidic residues" evidence="1">
    <location>
        <begin position="78"/>
        <end position="90"/>
    </location>
</feature>
<proteinExistence type="predicted"/>
<accession>A0A4S4LAF7</accession>
<protein>
    <submittedName>
        <fullName evidence="2">Uncharacterized protein</fullName>
    </submittedName>
</protein>
<feature type="compositionally biased region" description="Basic and acidic residues" evidence="1">
    <location>
        <begin position="292"/>
        <end position="301"/>
    </location>
</feature>
<evidence type="ECO:0000256" key="1">
    <source>
        <dbReference type="SAM" id="MobiDB-lite"/>
    </source>
</evidence>
<name>A0A4S4LAF7_9AGAM</name>
<dbReference type="EMBL" id="SGPK01000185">
    <property type="protein sequence ID" value="THH06620.1"/>
    <property type="molecule type" value="Genomic_DNA"/>
</dbReference>